<accession>A0A1Z4KTN7</accession>
<organism evidence="5 6">
    <name type="scientific">Trichormus variabilis NIES-23</name>
    <dbReference type="NCBI Taxonomy" id="1973479"/>
    <lineage>
        <taxon>Bacteria</taxon>
        <taxon>Bacillati</taxon>
        <taxon>Cyanobacteriota</taxon>
        <taxon>Cyanophyceae</taxon>
        <taxon>Nostocales</taxon>
        <taxon>Nostocaceae</taxon>
        <taxon>Trichormus</taxon>
    </lineage>
</organism>
<evidence type="ECO:0000313" key="6">
    <source>
        <dbReference type="Proteomes" id="UP000217507"/>
    </source>
</evidence>
<dbReference type="InterPro" id="IPR022441">
    <property type="entry name" value="Para_beta_helix_rpt-2"/>
</dbReference>
<dbReference type="AlphaFoldDB" id="A0A1Z4KTN7"/>
<dbReference type="SUPFAM" id="SSF51126">
    <property type="entry name" value="Pectin lyase-like"/>
    <property type="match status" value="1"/>
</dbReference>
<keyword evidence="3" id="KW-0833">Ubl conjugation pathway</keyword>
<dbReference type="PANTHER" id="PTHR22990">
    <property type="entry name" value="F-BOX ONLY PROTEIN"/>
    <property type="match status" value="1"/>
</dbReference>
<reference evidence="5 6" key="1">
    <citation type="submission" date="2017-06" db="EMBL/GenBank/DDBJ databases">
        <title>Genome sequencing of cyanobaciteial culture collection at National Institute for Environmental Studies (NIES).</title>
        <authorList>
            <person name="Hirose Y."/>
            <person name="Shimura Y."/>
            <person name="Fujisawa T."/>
            <person name="Nakamura Y."/>
            <person name="Kawachi M."/>
        </authorList>
    </citation>
    <scope>NUCLEOTIDE SEQUENCE [LARGE SCALE GENOMIC DNA]</scope>
    <source>
        <strain evidence="5 6">NIES-23</strain>
    </source>
</reference>
<gene>
    <name evidence="5" type="ORF">NIES23_51440</name>
</gene>
<dbReference type="PANTHER" id="PTHR22990:SF15">
    <property type="entry name" value="F-BOX ONLY PROTEIN 10"/>
    <property type="match status" value="1"/>
</dbReference>
<protein>
    <recommendedName>
        <fullName evidence="4">DUF1565 domain-containing protein</fullName>
    </recommendedName>
</protein>
<evidence type="ECO:0000256" key="1">
    <source>
        <dbReference type="ARBA" id="ARBA00004906"/>
    </source>
</evidence>
<dbReference type="Pfam" id="PF07602">
    <property type="entry name" value="DUF1565"/>
    <property type="match status" value="1"/>
</dbReference>
<evidence type="ECO:0000259" key="4">
    <source>
        <dbReference type="Pfam" id="PF07602"/>
    </source>
</evidence>
<name>A0A1Z4KTN7_ANAVA</name>
<dbReference type="SMART" id="SM00710">
    <property type="entry name" value="PbH1"/>
    <property type="match status" value="5"/>
</dbReference>
<dbReference type="Gene3D" id="2.160.20.10">
    <property type="entry name" value="Single-stranded right-handed beta-helix, Pectin lyase-like"/>
    <property type="match status" value="1"/>
</dbReference>
<comment type="pathway">
    <text evidence="1">Protein modification; protein ubiquitination.</text>
</comment>
<dbReference type="InterPro" id="IPR051550">
    <property type="entry name" value="SCF-Subunits/Alg-Epimerases"/>
</dbReference>
<dbReference type="NCBIfam" id="TIGR03804">
    <property type="entry name" value="para_beta_helix"/>
    <property type="match status" value="2"/>
</dbReference>
<dbReference type="Proteomes" id="UP000217507">
    <property type="component" value="Chromosome"/>
</dbReference>
<dbReference type="EMBL" id="AP018216">
    <property type="protein sequence ID" value="BAY72319.1"/>
    <property type="molecule type" value="Genomic_DNA"/>
</dbReference>
<dbReference type="InterPro" id="IPR006626">
    <property type="entry name" value="PbH1"/>
</dbReference>
<feature type="domain" description="DUF1565" evidence="4">
    <location>
        <begin position="83"/>
        <end position="351"/>
    </location>
</feature>
<dbReference type="InterPro" id="IPR011459">
    <property type="entry name" value="DUF1565"/>
</dbReference>
<proteinExistence type="predicted"/>
<dbReference type="InterPro" id="IPR012334">
    <property type="entry name" value="Pectin_lyas_fold"/>
</dbReference>
<keyword evidence="2" id="KW-0677">Repeat</keyword>
<evidence type="ECO:0000313" key="5">
    <source>
        <dbReference type="EMBL" id="BAY72319.1"/>
    </source>
</evidence>
<evidence type="ECO:0000256" key="2">
    <source>
        <dbReference type="ARBA" id="ARBA00022737"/>
    </source>
</evidence>
<dbReference type="InterPro" id="IPR011050">
    <property type="entry name" value="Pectin_lyase_fold/virulence"/>
</dbReference>
<evidence type="ECO:0000256" key="3">
    <source>
        <dbReference type="ARBA" id="ARBA00022786"/>
    </source>
</evidence>
<sequence length="626" mass="66244">MISPIVFRYHRLDTLQLKQTSLELARCAVSSLSILSTLAVCSITVLGTTPGSVIAQMPPVAEQMPLSERTMSQVNVLLVNPSAGDDTAGNGNESTPLRTITQALKLARPGTVIQLTPGNYSVETGETFPLMLKPGVSIQGNTSNKGQEVKIQGGGLFLSRSFGGQNVAIVGANQAGLTGVTITNPNPRGYGLWIESSNPVISENTFTGNTQDGISVTGNSATTITKNYFYRNGANGITIGGNSPAQVRENLFEETGFGINVAQNAVPMLVSNQIQNNRSGIIVQANARPILRNNLIQGSKEDGVVAIAQAMPDLGNATEAGGNEFRNNARHDINASAAKQAIAAVGNILDTKRITGKVALNAQDAPVANNAPPTPISSRTLPSIPNEREVIFTAPNVSNATNKPNKSVVRGQGNSQLPALVSADAPLTVPRYNQQPPAPIPEQVTNQNIPGNISVTSTTNLTPVATKRTQTAQLNYVQIDPNTIEFVAPQPEQPEPIVNTQAPPLNVSPQSRVSNTSILPVPAGDIPLGNTRNLPKISAPQINTTGISGNYLSATSGNSVRYRVVVEATNDREQELVKFLAPGAFSTFWQGRRVIQVGVFSDRSNADEMLRVLNSSGLRTIVEPLN</sequence>